<keyword evidence="3" id="KW-1185">Reference proteome</keyword>
<proteinExistence type="predicted"/>
<dbReference type="Gene3D" id="3.30.429.10">
    <property type="entry name" value="Macrophage Migration Inhibitory Factor"/>
    <property type="match status" value="1"/>
</dbReference>
<dbReference type="EMBL" id="JBANRG010000031">
    <property type="protein sequence ID" value="KAK7451246.1"/>
    <property type="molecule type" value="Genomic_DNA"/>
</dbReference>
<gene>
    <name evidence="2" type="ORF">VKT23_012584</name>
</gene>
<protein>
    <recommendedName>
        <fullName evidence="1">Tautomerase cis-CaaD-like domain-containing protein</fullName>
    </recommendedName>
</protein>
<dbReference type="SUPFAM" id="SSF55331">
    <property type="entry name" value="Tautomerase/MIF"/>
    <property type="match status" value="1"/>
</dbReference>
<dbReference type="Proteomes" id="UP001498398">
    <property type="component" value="Unassembled WGS sequence"/>
</dbReference>
<feature type="domain" description="Tautomerase cis-CaaD-like" evidence="1">
    <location>
        <begin position="1"/>
        <end position="134"/>
    </location>
</feature>
<evidence type="ECO:0000259" key="1">
    <source>
        <dbReference type="Pfam" id="PF14832"/>
    </source>
</evidence>
<sequence>MPFHRIYYPPELYTPEEKQAMAKAIMECYKKLPGFFVIVNFIDVGKDDFYVGGERNQRFVRIVVHHLARMMLTEKEKREWMDKYEACIEPWTKGKGIDWEVQISNQDPVFWNQNGFQPPPMGSEPFNVWKKNNKPSAYKL</sequence>
<dbReference type="InterPro" id="IPR028116">
    <property type="entry name" value="Cis-CaaD-like"/>
</dbReference>
<accession>A0ABR1J5P0</accession>
<dbReference type="Pfam" id="PF14832">
    <property type="entry name" value="Tautomerase_3"/>
    <property type="match status" value="1"/>
</dbReference>
<name>A0ABR1J5P0_9AGAR</name>
<organism evidence="2 3">
    <name type="scientific">Marasmiellus scandens</name>
    <dbReference type="NCBI Taxonomy" id="2682957"/>
    <lineage>
        <taxon>Eukaryota</taxon>
        <taxon>Fungi</taxon>
        <taxon>Dikarya</taxon>
        <taxon>Basidiomycota</taxon>
        <taxon>Agaricomycotina</taxon>
        <taxon>Agaricomycetes</taxon>
        <taxon>Agaricomycetidae</taxon>
        <taxon>Agaricales</taxon>
        <taxon>Marasmiineae</taxon>
        <taxon>Omphalotaceae</taxon>
        <taxon>Marasmiellus</taxon>
    </lineage>
</organism>
<reference evidence="2 3" key="1">
    <citation type="submission" date="2024-01" db="EMBL/GenBank/DDBJ databases">
        <title>A draft genome for the cacao thread blight pathogen Marasmiellus scandens.</title>
        <authorList>
            <person name="Baruah I.K."/>
            <person name="Leung J."/>
            <person name="Bukari Y."/>
            <person name="Amoako-Attah I."/>
            <person name="Meinhardt L.W."/>
            <person name="Bailey B.A."/>
            <person name="Cohen S.P."/>
        </authorList>
    </citation>
    <scope>NUCLEOTIDE SEQUENCE [LARGE SCALE GENOMIC DNA]</scope>
    <source>
        <strain evidence="2 3">GH-19</strain>
    </source>
</reference>
<evidence type="ECO:0000313" key="3">
    <source>
        <dbReference type="Proteomes" id="UP001498398"/>
    </source>
</evidence>
<comment type="caution">
    <text evidence="2">The sequence shown here is derived from an EMBL/GenBank/DDBJ whole genome shotgun (WGS) entry which is preliminary data.</text>
</comment>
<evidence type="ECO:0000313" key="2">
    <source>
        <dbReference type="EMBL" id="KAK7451246.1"/>
    </source>
</evidence>
<dbReference type="InterPro" id="IPR014347">
    <property type="entry name" value="Tautomerase/MIF_sf"/>
</dbReference>